<evidence type="ECO:0000256" key="1">
    <source>
        <dbReference type="ARBA" id="ARBA00022801"/>
    </source>
</evidence>
<evidence type="ECO:0000256" key="3">
    <source>
        <dbReference type="RuleBase" id="RU361153"/>
    </source>
</evidence>
<proteinExistence type="inferred from homology"/>
<dbReference type="InterPro" id="IPR018087">
    <property type="entry name" value="Glyco_hydro_5_CS"/>
</dbReference>
<dbReference type="RefSeq" id="WP_379847430.1">
    <property type="nucleotide sequence ID" value="NZ_JBHSMA010000005.1"/>
</dbReference>
<comment type="similarity">
    <text evidence="3">Belongs to the glycosyl hydrolase 5 (cellulase A) family.</text>
</comment>
<keyword evidence="7" id="KW-1185">Reference proteome</keyword>
<dbReference type="SUPFAM" id="SSF51445">
    <property type="entry name" value="(Trans)glycosidases"/>
    <property type="match status" value="1"/>
</dbReference>
<dbReference type="PROSITE" id="PS00659">
    <property type="entry name" value="GLYCOSYL_HYDROL_F5"/>
    <property type="match status" value="1"/>
</dbReference>
<dbReference type="Pfam" id="PF00150">
    <property type="entry name" value="Cellulase"/>
    <property type="match status" value="1"/>
</dbReference>
<evidence type="ECO:0000313" key="6">
    <source>
        <dbReference type="EMBL" id="MFC5411024.1"/>
    </source>
</evidence>
<dbReference type="Gene3D" id="3.20.20.80">
    <property type="entry name" value="Glycosidases"/>
    <property type="match status" value="1"/>
</dbReference>
<comment type="caution">
    <text evidence="6">The sequence shown here is derived from an EMBL/GenBank/DDBJ whole genome shotgun (WGS) entry which is preliminary data.</text>
</comment>
<feature type="signal peptide" evidence="4">
    <location>
        <begin position="1"/>
        <end position="25"/>
    </location>
</feature>
<keyword evidence="4" id="KW-0732">Signal</keyword>
<evidence type="ECO:0000256" key="4">
    <source>
        <dbReference type="SAM" id="SignalP"/>
    </source>
</evidence>
<evidence type="ECO:0000259" key="5">
    <source>
        <dbReference type="Pfam" id="PF00150"/>
    </source>
</evidence>
<keyword evidence="1 3" id="KW-0378">Hydrolase</keyword>
<dbReference type="Proteomes" id="UP001596106">
    <property type="component" value="Unassembled WGS sequence"/>
</dbReference>
<gene>
    <name evidence="6" type="ORF">ACFPMF_17015</name>
</gene>
<accession>A0ABW0ICN0</accession>
<keyword evidence="2 3" id="KW-0326">Glycosidase</keyword>
<reference evidence="7" key="1">
    <citation type="journal article" date="2019" name="Int. J. Syst. Evol. Microbiol.">
        <title>The Global Catalogue of Microorganisms (GCM) 10K type strain sequencing project: providing services to taxonomists for standard genome sequencing and annotation.</title>
        <authorList>
            <consortium name="The Broad Institute Genomics Platform"/>
            <consortium name="The Broad Institute Genome Sequencing Center for Infectious Disease"/>
            <person name="Wu L."/>
            <person name="Ma J."/>
        </authorList>
    </citation>
    <scope>NUCLEOTIDE SEQUENCE [LARGE SCALE GENOMIC DNA]</scope>
    <source>
        <strain evidence="7">CCUG 55250</strain>
    </source>
</reference>
<evidence type="ECO:0000313" key="7">
    <source>
        <dbReference type="Proteomes" id="UP001596106"/>
    </source>
</evidence>
<dbReference type="InterPro" id="IPR017853">
    <property type="entry name" value="GH"/>
</dbReference>
<feature type="chain" id="PRO_5045377999" evidence="4">
    <location>
        <begin position="26"/>
        <end position="376"/>
    </location>
</feature>
<dbReference type="EMBL" id="JBHSMA010000005">
    <property type="protein sequence ID" value="MFC5411024.1"/>
    <property type="molecule type" value="Genomic_DNA"/>
</dbReference>
<feature type="domain" description="Glycoside hydrolase family 5" evidence="5">
    <location>
        <begin position="80"/>
        <end position="323"/>
    </location>
</feature>
<protein>
    <submittedName>
        <fullName evidence="6">Endo-1,4-beta-xylanase</fullName>
    </submittedName>
</protein>
<name>A0ABW0ICN0_9BACT</name>
<organism evidence="6 7">
    <name type="scientific">Larkinella bovis</name>
    <dbReference type="NCBI Taxonomy" id="683041"/>
    <lineage>
        <taxon>Bacteria</taxon>
        <taxon>Pseudomonadati</taxon>
        <taxon>Bacteroidota</taxon>
        <taxon>Cytophagia</taxon>
        <taxon>Cytophagales</taxon>
        <taxon>Spirosomataceae</taxon>
        <taxon>Larkinella</taxon>
    </lineage>
</organism>
<dbReference type="InterPro" id="IPR001547">
    <property type="entry name" value="Glyco_hydro_5"/>
</dbReference>
<evidence type="ECO:0000256" key="2">
    <source>
        <dbReference type="ARBA" id="ARBA00023295"/>
    </source>
</evidence>
<sequence>MNKTQSVRMIALAVLLGAFSFMASAQQWTPKKANDWYKTQPWLVGSNFLPASAINQLEMWQAESFDPKRIDTELGYAESLGMNTMRVFLHDMVWRQDAKGFKKRIDQFLALCAKHKIRPMLVLFDSCWDPQPKLGKQHAPVLGRHNSGWVQGPGAAILSDKTKWESLRSYVKDIVGTYRNDKRILAWDIVNEPDNENANSYGKNGKIKTELPNKAQLGVELVKAGFGWAREAKPTQPITAGPWKGDWSSLEKMDDMNRFLVQNSDVITFHNYGPPEEFKKRVAELKKFGRPVICTEYMARPAGSTFQGSLPIAKAEKVGMINWGFVSGKSNTIYPWDSWQKQYTAEPPVWFHDIFRENGQPYIPAETAFIKKMTGK</sequence>